<organism evidence="2 3">
    <name type="scientific">Vibrio amylolyticus</name>
    <dbReference type="NCBI Taxonomy" id="2847292"/>
    <lineage>
        <taxon>Bacteria</taxon>
        <taxon>Pseudomonadati</taxon>
        <taxon>Pseudomonadota</taxon>
        <taxon>Gammaproteobacteria</taxon>
        <taxon>Vibrionales</taxon>
        <taxon>Vibrionaceae</taxon>
        <taxon>Vibrio</taxon>
    </lineage>
</organism>
<accession>A0A9X1XLX5</accession>
<evidence type="ECO:0000313" key="3">
    <source>
        <dbReference type="Proteomes" id="UP001139559"/>
    </source>
</evidence>
<proteinExistence type="predicted"/>
<comment type="caution">
    <text evidence="2">The sequence shown here is derived from an EMBL/GenBank/DDBJ whole genome shotgun (WGS) entry which is preliminary data.</text>
</comment>
<protein>
    <submittedName>
        <fullName evidence="2">Helix-turn-helix transcriptional regulator</fullName>
    </submittedName>
</protein>
<dbReference type="GO" id="GO:0006355">
    <property type="term" value="P:regulation of DNA-templated transcription"/>
    <property type="evidence" value="ECO:0007669"/>
    <property type="project" value="InterPro"/>
</dbReference>
<name>A0A9X1XLX5_9VIBR</name>
<dbReference type="InterPro" id="IPR000792">
    <property type="entry name" value="Tscrpt_reg_LuxR_C"/>
</dbReference>
<dbReference type="SMART" id="SM00421">
    <property type="entry name" value="HTH_LUXR"/>
    <property type="match status" value="1"/>
</dbReference>
<dbReference type="EMBL" id="JAJHVV010000007">
    <property type="protein sequence ID" value="MCK6264133.1"/>
    <property type="molecule type" value="Genomic_DNA"/>
</dbReference>
<dbReference type="Pfam" id="PF00196">
    <property type="entry name" value="GerE"/>
    <property type="match status" value="1"/>
</dbReference>
<reference evidence="2" key="1">
    <citation type="submission" date="2021-11" db="EMBL/GenBank/DDBJ databases">
        <title>Vibrio ZSDE26 sp. nov. and Vibrio ZSDZ34 sp. nov., isolated from coastal seawater in Qingdao.</title>
        <authorList>
            <person name="Zhang P."/>
        </authorList>
    </citation>
    <scope>NUCLEOTIDE SEQUENCE</scope>
    <source>
        <strain evidence="2">ZSDE26</strain>
    </source>
</reference>
<dbReference type="Gene3D" id="1.10.10.10">
    <property type="entry name" value="Winged helix-like DNA-binding domain superfamily/Winged helix DNA-binding domain"/>
    <property type="match status" value="1"/>
</dbReference>
<dbReference type="RefSeq" id="WP_248009208.1">
    <property type="nucleotide sequence ID" value="NZ_JAJHVV010000007.1"/>
</dbReference>
<dbReference type="AlphaFoldDB" id="A0A9X1XLX5"/>
<feature type="domain" description="HTH luxR-type" evidence="1">
    <location>
        <begin position="180"/>
        <end position="245"/>
    </location>
</feature>
<dbReference type="GO" id="GO:0003677">
    <property type="term" value="F:DNA binding"/>
    <property type="evidence" value="ECO:0007669"/>
    <property type="project" value="InterPro"/>
</dbReference>
<sequence length="248" mass="28989">MTDNGNHLAPYKPLIISPIELEHVILTELHPLGIEHVVFMVLDQWFHPQINITHGFSSQQLGIYQENQHHDAFLNHYLKSHLVGQLVYMQEMLPVREIDDAVFLEVLIPTMQMHHSYCGLHSVTDHHHMMLSGHSFRKLNPRQQKKLTEIWCFLRHWSNGWVSNQLVSQHWSKFNDTKCHRDKNAILTLTETRVLELLVQGLDGVEIASHRGVSKETVRTQIKQVLHKTGCKHQNQLISRYFHHQLAL</sequence>
<dbReference type="Proteomes" id="UP001139559">
    <property type="component" value="Unassembled WGS sequence"/>
</dbReference>
<evidence type="ECO:0000313" key="2">
    <source>
        <dbReference type="EMBL" id="MCK6264133.1"/>
    </source>
</evidence>
<keyword evidence="3" id="KW-1185">Reference proteome</keyword>
<dbReference type="InterPro" id="IPR016032">
    <property type="entry name" value="Sig_transdc_resp-reg_C-effctor"/>
</dbReference>
<dbReference type="PROSITE" id="PS50043">
    <property type="entry name" value="HTH_LUXR_2"/>
    <property type="match status" value="1"/>
</dbReference>
<gene>
    <name evidence="2" type="ORF">KP803_12710</name>
</gene>
<dbReference type="PRINTS" id="PR00038">
    <property type="entry name" value="HTHLUXR"/>
</dbReference>
<evidence type="ECO:0000259" key="1">
    <source>
        <dbReference type="PROSITE" id="PS50043"/>
    </source>
</evidence>
<dbReference type="InterPro" id="IPR036388">
    <property type="entry name" value="WH-like_DNA-bd_sf"/>
</dbReference>
<dbReference type="SUPFAM" id="SSF46894">
    <property type="entry name" value="C-terminal effector domain of the bipartite response regulators"/>
    <property type="match status" value="1"/>
</dbReference>